<evidence type="ECO:0000256" key="1">
    <source>
        <dbReference type="ARBA" id="ARBA00023125"/>
    </source>
</evidence>
<dbReference type="GO" id="GO:0003677">
    <property type="term" value="F:DNA binding"/>
    <property type="evidence" value="ECO:0007669"/>
    <property type="project" value="UniProtKB-KW"/>
</dbReference>
<dbReference type="EMBL" id="BJCL01000017">
    <property type="protein sequence ID" value="GCL65473.1"/>
    <property type="molecule type" value="Genomic_DNA"/>
</dbReference>
<dbReference type="GO" id="GO:0005829">
    <property type="term" value="C:cytosol"/>
    <property type="evidence" value="ECO:0007669"/>
    <property type="project" value="TreeGrafter"/>
</dbReference>
<evidence type="ECO:0000313" key="4">
    <source>
        <dbReference type="Proteomes" id="UP000301751"/>
    </source>
</evidence>
<dbReference type="InterPro" id="IPR036390">
    <property type="entry name" value="WH_DNA-bd_sf"/>
</dbReference>
<proteinExistence type="predicted"/>
<dbReference type="SUPFAM" id="SSF46785">
    <property type="entry name" value="Winged helix' DNA-binding domain"/>
    <property type="match status" value="1"/>
</dbReference>
<feature type="compositionally biased region" description="Polar residues" evidence="2">
    <location>
        <begin position="134"/>
        <end position="144"/>
    </location>
</feature>
<dbReference type="InterPro" id="IPR000944">
    <property type="entry name" value="Tscrpt_reg_Rrf2"/>
</dbReference>
<name>A0A480AVX1_9BURK</name>
<gene>
    <name evidence="3" type="ORF">AQPW35_45540</name>
</gene>
<dbReference type="Proteomes" id="UP000301751">
    <property type="component" value="Unassembled WGS sequence"/>
</dbReference>
<dbReference type="RefSeq" id="WP_137735188.1">
    <property type="nucleotide sequence ID" value="NZ_BJCL01000017.1"/>
</dbReference>
<dbReference type="PANTHER" id="PTHR33221:SF4">
    <property type="entry name" value="HTH-TYPE TRANSCRIPTIONAL REPRESSOR NSRR"/>
    <property type="match status" value="1"/>
</dbReference>
<sequence>MRLSEYTDYTLRVLMYCAAHRDRLVTIGELAEHHGLSKNHLMKVVNDLARQGLLVTTRGRGGGLRLLAEPETIRIGDVVRSTETDFRLVECFDATTNACTLSPSCRLKHLFDDALAGYFKALDGATLADMTQGLQGPSATTARSNRSHAVRKLPTVVAPPTSRRASRPGRSA</sequence>
<comment type="caution">
    <text evidence="3">The sequence shown here is derived from an EMBL/GenBank/DDBJ whole genome shotgun (WGS) entry which is preliminary data.</text>
</comment>
<dbReference type="AlphaFoldDB" id="A0A480AVX1"/>
<dbReference type="InterPro" id="IPR036388">
    <property type="entry name" value="WH-like_DNA-bd_sf"/>
</dbReference>
<dbReference type="OrthoDB" id="9795923at2"/>
<dbReference type="NCBIfam" id="TIGR00738">
    <property type="entry name" value="rrf2_super"/>
    <property type="match status" value="1"/>
</dbReference>
<dbReference type="Gene3D" id="1.10.10.10">
    <property type="entry name" value="Winged helix-like DNA-binding domain superfamily/Winged helix DNA-binding domain"/>
    <property type="match status" value="1"/>
</dbReference>
<accession>A0A480AVX1</accession>
<dbReference type="PROSITE" id="PS51197">
    <property type="entry name" value="HTH_RRF2_2"/>
    <property type="match status" value="1"/>
</dbReference>
<protein>
    <submittedName>
        <fullName evidence="3">Rrf2 family transcriptional regulator</fullName>
    </submittedName>
</protein>
<evidence type="ECO:0000313" key="3">
    <source>
        <dbReference type="EMBL" id="GCL65473.1"/>
    </source>
</evidence>
<evidence type="ECO:0000256" key="2">
    <source>
        <dbReference type="SAM" id="MobiDB-lite"/>
    </source>
</evidence>
<reference evidence="4" key="1">
    <citation type="submission" date="2019-03" db="EMBL/GenBank/DDBJ databases">
        <title>Aquabacterium pictum sp.nov., the first bacteriochlorophyll a-containing freshwater bacterium in the genus Aquabacterium of the class Betaproteobacteria.</title>
        <authorList>
            <person name="Hirose S."/>
            <person name="Tank M."/>
            <person name="Hara E."/>
            <person name="Tamaki H."/>
            <person name="Takaichi S."/>
            <person name="Haruta S."/>
            <person name="Hanada S."/>
        </authorList>
    </citation>
    <scope>NUCLEOTIDE SEQUENCE [LARGE SCALE GENOMIC DNA]</scope>
    <source>
        <strain evidence="4">W35</strain>
    </source>
</reference>
<organism evidence="3 4">
    <name type="scientific">Pseudaquabacterium pictum</name>
    <dbReference type="NCBI Taxonomy" id="2315236"/>
    <lineage>
        <taxon>Bacteria</taxon>
        <taxon>Pseudomonadati</taxon>
        <taxon>Pseudomonadota</taxon>
        <taxon>Betaproteobacteria</taxon>
        <taxon>Burkholderiales</taxon>
        <taxon>Sphaerotilaceae</taxon>
        <taxon>Pseudaquabacterium</taxon>
    </lineage>
</organism>
<dbReference type="GO" id="GO:0003700">
    <property type="term" value="F:DNA-binding transcription factor activity"/>
    <property type="evidence" value="ECO:0007669"/>
    <property type="project" value="TreeGrafter"/>
</dbReference>
<dbReference type="PANTHER" id="PTHR33221">
    <property type="entry name" value="WINGED HELIX-TURN-HELIX TRANSCRIPTIONAL REGULATOR, RRF2 FAMILY"/>
    <property type="match status" value="1"/>
</dbReference>
<keyword evidence="1" id="KW-0238">DNA-binding</keyword>
<feature type="region of interest" description="Disordered" evidence="2">
    <location>
        <begin position="134"/>
        <end position="172"/>
    </location>
</feature>
<dbReference type="Pfam" id="PF02082">
    <property type="entry name" value="Rrf2"/>
    <property type="match status" value="1"/>
</dbReference>
<keyword evidence="4" id="KW-1185">Reference proteome</keyword>